<dbReference type="AlphaFoldDB" id="E1R647"/>
<evidence type="ECO:0000256" key="1">
    <source>
        <dbReference type="PROSITE-ProRule" id="PRU00285"/>
    </source>
</evidence>
<dbReference type="PROSITE" id="PS01031">
    <property type="entry name" value="SHSP"/>
    <property type="match status" value="1"/>
</dbReference>
<dbReference type="Gene3D" id="2.60.40.790">
    <property type="match status" value="1"/>
</dbReference>
<evidence type="ECO:0000259" key="4">
    <source>
        <dbReference type="PROSITE" id="PS51203"/>
    </source>
</evidence>
<evidence type="ECO:0000313" key="6">
    <source>
        <dbReference type="Proteomes" id="UP000002318"/>
    </source>
</evidence>
<dbReference type="STRING" id="573413.Spirs_1685"/>
<protein>
    <submittedName>
        <fullName evidence="5">Heat shock protein Hsp20</fullName>
    </submittedName>
</protein>
<dbReference type="Proteomes" id="UP000002318">
    <property type="component" value="Chromosome"/>
</dbReference>
<comment type="similarity">
    <text evidence="1 2">Belongs to the small heat shock protein (HSP20) family.</text>
</comment>
<dbReference type="HOGENOM" id="CLU_046737_12_1_12"/>
<dbReference type="eggNOG" id="COG0071">
    <property type="taxonomic scope" value="Bacteria"/>
</dbReference>
<feature type="domain" description="SHSP" evidence="3">
    <location>
        <begin position="39"/>
        <end position="151"/>
    </location>
</feature>
<evidence type="ECO:0000313" key="5">
    <source>
        <dbReference type="EMBL" id="ADK80812.1"/>
    </source>
</evidence>
<dbReference type="CDD" id="cd06464">
    <property type="entry name" value="ACD_sHsps-like"/>
    <property type="match status" value="1"/>
</dbReference>
<dbReference type="InterPro" id="IPR008978">
    <property type="entry name" value="HSP20-like_chaperone"/>
</dbReference>
<dbReference type="SUPFAM" id="SSF49764">
    <property type="entry name" value="HSP20-like chaperones"/>
    <property type="match status" value="1"/>
</dbReference>
<keyword evidence="6" id="KW-1185">Reference proteome</keyword>
<dbReference type="EMBL" id="CP002116">
    <property type="protein sequence ID" value="ADK80812.1"/>
    <property type="molecule type" value="Genomic_DNA"/>
</dbReference>
<dbReference type="PROSITE" id="PS51203">
    <property type="entry name" value="CS"/>
    <property type="match status" value="1"/>
</dbReference>
<sequence length="151" mass="16936">MNLVRWNKANALDPGREFDRLQNEINKLFDFTYPDAGGLFDRHFNPAVDITETNDAFKVMLDLPGVNRKDVDVSIAGNVLTVKGEKKEEKKREGAKLYRSESWNGSFQRTLSLPDGVDPDKVSAAMADGVLTITLAKREEVKPKQISVKVQ</sequence>
<accession>E1R647</accession>
<dbReference type="InterPro" id="IPR031107">
    <property type="entry name" value="Small_HSP"/>
</dbReference>
<dbReference type="RefSeq" id="WP_013254276.1">
    <property type="nucleotide sequence ID" value="NC_014364.1"/>
</dbReference>
<reference evidence="5 6" key="1">
    <citation type="journal article" date="2010" name="Stand. Genomic Sci.">
        <title>Complete genome sequence of Spirochaeta smaragdinae type strain (SEBR 4228).</title>
        <authorList>
            <person name="Mavromatis K."/>
            <person name="Yasawong M."/>
            <person name="Chertkov O."/>
            <person name="Lapidus A."/>
            <person name="Lucas S."/>
            <person name="Nolan M."/>
            <person name="Del Rio T.G."/>
            <person name="Tice H."/>
            <person name="Cheng J.F."/>
            <person name="Pitluck S."/>
            <person name="Liolios K."/>
            <person name="Ivanova N."/>
            <person name="Tapia R."/>
            <person name="Han C."/>
            <person name="Bruce D."/>
            <person name="Goodwin L."/>
            <person name="Pati A."/>
            <person name="Chen A."/>
            <person name="Palaniappan K."/>
            <person name="Land M."/>
            <person name="Hauser L."/>
            <person name="Chang Y.J."/>
            <person name="Jeffries C.D."/>
            <person name="Detter J.C."/>
            <person name="Rohde M."/>
            <person name="Brambilla E."/>
            <person name="Spring S."/>
            <person name="Goker M."/>
            <person name="Sikorski J."/>
            <person name="Woyke T."/>
            <person name="Bristow J."/>
            <person name="Eisen J.A."/>
            <person name="Markowitz V."/>
            <person name="Hugenholtz P."/>
            <person name="Klenk H.P."/>
            <person name="Kyrpides N.C."/>
        </authorList>
    </citation>
    <scope>NUCLEOTIDE SEQUENCE [LARGE SCALE GENOMIC DNA]</scope>
    <source>
        <strain evidence="6">DSM 11293 / JCM 15392 / SEBR 4228</strain>
    </source>
</reference>
<name>E1R647_SEDSS</name>
<dbReference type="InterPro" id="IPR002068">
    <property type="entry name" value="A-crystallin/Hsp20_dom"/>
</dbReference>
<dbReference type="KEGG" id="ssm:Spirs_1685"/>
<dbReference type="OrthoDB" id="327485at2"/>
<dbReference type="Pfam" id="PF00011">
    <property type="entry name" value="HSP20"/>
    <property type="match status" value="1"/>
</dbReference>
<feature type="domain" description="CS" evidence="4">
    <location>
        <begin position="43"/>
        <end position="151"/>
    </location>
</feature>
<dbReference type="InterPro" id="IPR007052">
    <property type="entry name" value="CS_dom"/>
</dbReference>
<dbReference type="PANTHER" id="PTHR11527">
    <property type="entry name" value="HEAT-SHOCK PROTEIN 20 FAMILY MEMBER"/>
    <property type="match status" value="1"/>
</dbReference>
<evidence type="ECO:0000256" key="2">
    <source>
        <dbReference type="RuleBase" id="RU003616"/>
    </source>
</evidence>
<proteinExistence type="inferred from homology"/>
<gene>
    <name evidence="5" type="ordered locus">Spirs_1685</name>
</gene>
<organism evidence="5 6">
    <name type="scientific">Sediminispirochaeta smaragdinae (strain DSM 11293 / JCM 15392 / SEBR 4228)</name>
    <name type="common">Spirochaeta smaragdinae</name>
    <dbReference type="NCBI Taxonomy" id="573413"/>
    <lineage>
        <taxon>Bacteria</taxon>
        <taxon>Pseudomonadati</taxon>
        <taxon>Spirochaetota</taxon>
        <taxon>Spirochaetia</taxon>
        <taxon>Spirochaetales</taxon>
        <taxon>Spirochaetaceae</taxon>
        <taxon>Sediminispirochaeta</taxon>
    </lineage>
</organism>
<evidence type="ECO:0000259" key="3">
    <source>
        <dbReference type="PROSITE" id="PS01031"/>
    </source>
</evidence>
<keyword evidence="5" id="KW-0346">Stress response</keyword>